<name>A0A1K0FXF9_9BASI</name>
<reference evidence="4" key="1">
    <citation type="submission" date="2016-04" db="EMBL/GenBank/DDBJ databases">
        <authorList>
            <person name="Guldener U."/>
            <person name="Guldener U."/>
        </authorList>
    </citation>
    <scope>NUCLEOTIDE SEQUENCE [LARGE SCALE GENOMIC DNA]</scope>
    <source>
        <strain evidence="4">UB2112</strain>
    </source>
</reference>
<proteinExistence type="predicted"/>
<evidence type="ECO:0000313" key="4">
    <source>
        <dbReference type="Proteomes" id="UP000179920"/>
    </source>
</evidence>
<dbReference type="Proteomes" id="UP000179920">
    <property type="component" value="Chromosome II"/>
</dbReference>
<dbReference type="Pfam" id="PF07727">
    <property type="entry name" value="RVT_2"/>
    <property type="match status" value="1"/>
</dbReference>
<organism evidence="3 4">
    <name type="scientific">Ustilago bromivora</name>
    <dbReference type="NCBI Taxonomy" id="307758"/>
    <lineage>
        <taxon>Eukaryota</taxon>
        <taxon>Fungi</taxon>
        <taxon>Dikarya</taxon>
        <taxon>Basidiomycota</taxon>
        <taxon>Ustilaginomycotina</taxon>
        <taxon>Ustilaginomycetes</taxon>
        <taxon>Ustilaginales</taxon>
        <taxon>Ustilaginaceae</taxon>
        <taxon>Ustilago</taxon>
    </lineage>
</organism>
<sequence length="220" mass="24616">MDAEPLIEAEENIGEEPSRPAIASFRLKATGTRQEKNLDPTVREALSGPDRGLWEQAMQKELEGLEAMGTWEVTDLLPGKNTVNTCWVLKIKTDADLIPTKYKAQLVARGFTQKEGLDYTEIFTPVAPIQSIQGVLVITTIQDWEVDLVDVKQAYLNSNLHHDIFLKPPIGMDAPAGKVLKLVKALYGLKQSGQEWNIELDSHLWRIGYHCMPSSPCLYT</sequence>
<feature type="compositionally biased region" description="Acidic residues" evidence="1">
    <location>
        <begin position="1"/>
        <end position="14"/>
    </location>
</feature>
<dbReference type="OrthoDB" id="2796020at2759"/>
<gene>
    <name evidence="3" type="ORF">UBRO_21042</name>
</gene>
<feature type="region of interest" description="Disordered" evidence="1">
    <location>
        <begin position="1"/>
        <end position="22"/>
    </location>
</feature>
<evidence type="ECO:0000313" key="3">
    <source>
        <dbReference type="EMBL" id="SAM70230.1"/>
    </source>
</evidence>
<evidence type="ECO:0000256" key="1">
    <source>
        <dbReference type="SAM" id="MobiDB-lite"/>
    </source>
</evidence>
<dbReference type="InterPro" id="IPR013103">
    <property type="entry name" value="RVT_2"/>
</dbReference>
<protein>
    <recommendedName>
        <fullName evidence="2">Reverse transcriptase Ty1/copia-type domain-containing protein</fullName>
    </recommendedName>
</protein>
<dbReference type="AlphaFoldDB" id="A0A1K0FXF9"/>
<accession>A0A1K0FXF9</accession>
<evidence type="ECO:0000259" key="2">
    <source>
        <dbReference type="Pfam" id="PF07727"/>
    </source>
</evidence>
<dbReference type="EMBL" id="LT558118">
    <property type="protein sequence ID" value="SAM70230.1"/>
    <property type="molecule type" value="Genomic_DNA"/>
</dbReference>
<feature type="domain" description="Reverse transcriptase Ty1/copia-type" evidence="2">
    <location>
        <begin position="70"/>
        <end position="218"/>
    </location>
</feature>